<dbReference type="VEuPathDB" id="FungiDB:A1O9_09185"/>
<dbReference type="Proteomes" id="UP000027920">
    <property type="component" value="Unassembled WGS sequence"/>
</dbReference>
<dbReference type="OrthoDB" id="5598695at2759"/>
<name>A0A072P643_9EURO</name>
<dbReference type="EMBL" id="AMGV01000009">
    <property type="protein sequence ID" value="KEF54743.1"/>
    <property type="molecule type" value="Genomic_DNA"/>
</dbReference>
<dbReference type="HOGENOM" id="CLU_648956_0_0_1"/>
<dbReference type="RefSeq" id="XP_013257333.1">
    <property type="nucleotide sequence ID" value="XM_013401879.1"/>
</dbReference>
<evidence type="ECO:0000313" key="2">
    <source>
        <dbReference type="EMBL" id="KEF54743.1"/>
    </source>
</evidence>
<accession>A0A072P643</accession>
<feature type="compositionally biased region" description="Polar residues" evidence="1">
    <location>
        <begin position="188"/>
        <end position="203"/>
    </location>
</feature>
<feature type="region of interest" description="Disordered" evidence="1">
    <location>
        <begin position="131"/>
        <end position="206"/>
    </location>
</feature>
<dbReference type="STRING" id="1182545.A0A072P643"/>
<dbReference type="GeneID" id="25284095"/>
<protein>
    <submittedName>
        <fullName evidence="2">Uncharacterized protein</fullName>
    </submittedName>
</protein>
<dbReference type="AlphaFoldDB" id="A0A072P643"/>
<sequence length="423" mass="47786">MPKILWRPDLHEDLKPMKSIKECIKLPYFALRWGEPYCQDILYLLSLLLSESRKLHVFDRYCSSQRSTMDLSTIEYHRQCNIEVARAAEEHALGMLGNDELKMIQAAATLTQMRRPMPVGLAVNLIEVPPFLPPSPKRKRADGDEADGGAARPHKRQRTSETENELVTRDGGIAWEEKAEEEKPADTEGSSNPGSKKTANTRSSKGDAAIKMEEDQILHNIRETLTARSKEKADYDAFWDAICPDNGSSVDLPLFTEEDEEGMKKGSSKGATKPVKAAVPAKLGDPGDLHASEIVLCNRIGLDYGSYRCQKRRIFLAIAICTEFYSRRLEQQPTFRARTIGVSQGQVFCNIDVNITSSMMRAFMFWGWVPPIVYKDPDRKGCVVVSREYLDHFPREHRLGLLREVAVWEEQMKKPSAARKALG</sequence>
<comment type="caution">
    <text evidence="2">The sequence shown here is derived from an EMBL/GenBank/DDBJ whole genome shotgun (WGS) entry which is preliminary data.</text>
</comment>
<gene>
    <name evidence="2" type="ORF">A1O9_09185</name>
</gene>
<keyword evidence="3" id="KW-1185">Reference proteome</keyword>
<dbReference type="InterPro" id="IPR036388">
    <property type="entry name" value="WH-like_DNA-bd_sf"/>
</dbReference>
<evidence type="ECO:0000256" key="1">
    <source>
        <dbReference type="SAM" id="MobiDB-lite"/>
    </source>
</evidence>
<feature type="compositionally biased region" description="Basic and acidic residues" evidence="1">
    <location>
        <begin position="175"/>
        <end position="186"/>
    </location>
</feature>
<proteinExistence type="predicted"/>
<reference evidence="2 3" key="1">
    <citation type="submission" date="2013-03" db="EMBL/GenBank/DDBJ databases">
        <title>The Genome Sequence of Exophiala aquamarina CBS 119918.</title>
        <authorList>
            <consortium name="The Broad Institute Genomics Platform"/>
            <person name="Cuomo C."/>
            <person name="de Hoog S."/>
            <person name="Gorbushina A."/>
            <person name="Walker B."/>
            <person name="Young S.K."/>
            <person name="Zeng Q."/>
            <person name="Gargeya S."/>
            <person name="Fitzgerald M."/>
            <person name="Haas B."/>
            <person name="Abouelleil A."/>
            <person name="Allen A.W."/>
            <person name="Alvarado L."/>
            <person name="Arachchi H.M."/>
            <person name="Berlin A.M."/>
            <person name="Chapman S.B."/>
            <person name="Gainer-Dewar J."/>
            <person name="Goldberg J."/>
            <person name="Griggs A."/>
            <person name="Gujja S."/>
            <person name="Hansen M."/>
            <person name="Howarth C."/>
            <person name="Imamovic A."/>
            <person name="Ireland A."/>
            <person name="Larimer J."/>
            <person name="McCowan C."/>
            <person name="Murphy C."/>
            <person name="Pearson M."/>
            <person name="Poon T.W."/>
            <person name="Priest M."/>
            <person name="Roberts A."/>
            <person name="Saif S."/>
            <person name="Shea T."/>
            <person name="Sisk P."/>
            <person name="Sykes S."/>
            <person name="Wortman J."/>
            <person name="Nusbaum C."/>
            <person name="Birren B."/>
        </authorList>
    </citation>
    <scope>NUCLEOTIDE SEQUENCE [LARGE SCALE GENOMIC DNA]</scope>
    <source>
        <strain evidence="2 3">CBS 119918</strain>
    </source>
</reference>
<evidence type="ECO:0000313" key="3">
    <source>
        <dbReference type="Proteomes" id="UP000027920"/>
    </source>
</evidence>
<dbReference type="Gene3D" id="1.10.10.10">
    <property type="entry name" value="Winged helix-like DNA-binding domain superfamily/Winged helix DNA-binding domain"/>
    <property type="match status" value="1"/>
</dbReference>
<organism evidence="2 3">
    <name type="scientific">Exophiala aquamarina CBS 119918</name>
    <dbReference type="NCBI Taxonomy" id="1182545"/>
    <lineage>
        <taxon>Eukaryota</taxon>
        <taxon>Fungi</taxon>
        <taxon>Dikarya</taxon>
        <taxon>Ascomycota</taxon>
        <taxon>Pezizomycotina</taxon>
        <taxon>Eurotiomycetes</taxon>
        <taxon>Chaetothyriomycetidae</taxon>
        <taxon>Chaetothyriales</taxon>
        <taxon>Herpotrichiellaceae</taxon>
        <taxon>Exophiala</taxon>
    </lineage>
</organism>